<name>A0A6P7LGM1_BETSP</name>
<dbReference type="SUPFAM" id="SSF56436">
    <property type="entry name" value="C-type lectin-like"/>
    <property type="match status" value="2"/>
</dbReference>
<feature type="domain" description="C-type lectin" evidence="2">
    <location>
        <begin position="166"/>
        <end position="278"/>
    </location>
</feature>
<dbReference type="InterPro" id="IPR016187">
    <property type="entry name" value="CTDL_fold"/>
</dbReference>
<dbReference type="SMART" id="SM00034">
    <property type="entry name" value="CLECT"/>
    <property type="match status" value="2"/>
</dbReference>
<dbReference type="Gene3D" id="3.10.100.10">
    <property type="entry name" value="Mannose-Binding Protein A, subunit A"/>
    <property type="match status" value="2"/>
</dbReference>
<keyword evidence="3" id="KW-1185">Reference proteome</keyword>
<dbReference type="Proteomes" id="UP000515150">
    <property type="component" value="Chromosome 2"/>
</dbReference>
<accession>A0A6P7LGM1</accession>
<dbReference type="KEGG" id="bspl:114847956"/>
<evidence type="ECO:0000256" key="1">
    <source>
        <dbReference type="ARBA" id="ARBA00023157"/>
    </source>
</evidence>
<keyword evidence="1" id="KW-1015">Disulfide bond</keyword>
<dbReference type="GeneID" id="114847956"/>
<dbReference type="InterPro" id="IPR018378">
    <property type="entry name" value="C-type_lectin_CS"/>
</dbReference>
<dbReference type="Pfam" id="PF00059">
    <property type="entry name" value="Lectin_C"/>
    <property type="match status" value="2"/>
</dbReference>
<evidence type="ECO:0000313" key="4">
    <source>
        <dbReference type="RefSeq" id="XP_028993796.1"/>
    </source>
</evidence>
<proteinExistence type="predicted"/>
<reference evidence="4" key="1">
    <citation type="submission" date="2025-08" db="UniProtKB">
        <authorList>
            <consortium name="RefSeq"/>
        </authorList>
    </citation>
    <scope>IDENTIFICATION</scope>
</reference>
<dbReference type="PANTHER" id="PTHR45784">
    <property type="entry name" value="C-TYPE LECTIN DOMAIN FAMILY 20 MEMBER A-RELATED"/>
    <property type="match status" value="1"/>
</dbReference>
<dbReference type="PROSITE" id="PS50041">
    <property type="entry name" value="C_TYPE_LECTIN_2"/>
    <property type="match status" value="2"/>
</dbReference>
<organism evidence="3 4">
    <name type="scientific">Betta splendens</name>
    <name type="common">Siamese fighting fish</name>
    <dbReference type="NCBI Taxonomy" id="158456"/>
    <lineage>
        <taxon>Eukaryota</taxon>
        <taxon>Metazoa</taxon>
        <taxon>Chordata</taxon>
        <taxon>Craniata</taxon>
        <taxon>Vertebrata</taxon>
        <taxon>Euteleostomi</taxon>
        <taxon>Actinopterygii</taxon>
        <taxon>Neopterygii</taxon>
        <taxon>Teleostei</taxon>
        <taxon>Neoteleostei</taxon>
        <taxon>Acanthomorphata</taxon>
        <taxon>Anabantaria</taxon>
        <taxon>Anabantiformes</taxon>
        <taxon>Anabantoidei</taxon>
        <taxon>Osphronemidae</taxon>
        <taxon>Betta</taxon>
    </lineage>
</organism>
<evidence type="ECO:0000259" key="2">
    <source>
        <dbReference type="PROSITE" id="PS50041"/>
    </source>
</evidence>
<sequence>MSSPCWPLGSVCGECFLLASLRRTTLCILLLTGLCLCLHKYHFVNNSKTFQEAQVFCKTYFTDLATVDNMVDMQQLVAAFDSGYEGSAWIGLYDIDWAWDWSLLDLRYYKPGEYLYRVWSAGEPNQPRTQTLCVGILGGYWFDFFCTETFTFVCYINPNDPTLEATSTANYIYINQTMVWADAQTYCKQHYKELASVRNATENMLIMEVVPNDLMVWIGLYKISWIWWSDSSVSRFTYWISGRPLATSGNCVSSVKNATVSGQWMENPCTNNLNMMCYSTKKQVFILKVTAVKPSVDMNDPNVLENVLTFMEVKLSAMGVMKFVRLTWKTDPGNNIFHPEDNKNVGVMNLC</sequence>
<gene>
    <name evidence="4" type="primary">LOC114847956</name>
</gene>
<protein>
    <submittedName>
        <fullName evidence="4">Macrophage mannose receptor 1-like isoform X1</fullName>
    </submittedName>
</protein>
<dbReference type="AlphaFoldDB" id="A0A6P7LGM1"/>
<feature type="domain" description="C-type lectin" evidence="2">
    <location>
        <begin position="41"/>
        <end position="155"/>
    </location>
</feature>
<dbReference type="PROSITE" id="PS00615">
    <property type="entry name" value="C_TYPE_LECTIN_1"/>
    <property type="match status" value="1"/>
</dbReference>
<dbReference type="PANTHER" id="PTHR45784:SF3">
    <property type="entry name" value="C-TYPE LECTIN DOMAIN FAMILY 4 MEMBER K-LIKE-RELATED"/>
    <property type="match status" value="1"/>
</dbReference>
<dbReference type="InterPro" id="IPR001304">
    <property type="entry name" value="C-type_lectin-like"/>
</dbReference>
<dbReference type="RefSeq" id="XP_028993796.1">
    <property type="nucleotide sequence ID" value="XM_029137963.2"/>
</dbReference>
<evidence type="ECO:0000313" key="3">
    <source>
        <dbReference type="Proteomes" id="UP000515150"/>
    </source>
</evidence>
<dbReference type="InterPro" id="IPR016186">
    <property type="entry name" value="C-type_lectin-like/link_sf"/>
</dbReference>
<dbReference type="OrthoDB" id="6369810at2759"/>
<dbReference type="InParanoid" id="A0A6P7LGM1"/>